<sequence length="221" mass="23627">MAVRAADGCHAIPSHHRHKRYLARLAVPHPRTYALRLRPQTAQSAPPSPGPPRRQGLRRDVMAEIMAQGTSTLQKQLKGNQISCAGLHISCSVYAPRTGGRRENGQPAVLAFLGVPVSLALLVDALSPLFFCLVCVLFMTMGQRAAETLSAKNALTRARPHVELDPRLAKGGRAALGHVVGRGVHEAARYKVESGAICTLGALVCRPHSTSVHLSASLSSF</sequence>
<keyword evidence="4" id="KW-1185">Reference proteome</keyword>
<evidence type="ECO:0000313" key="4">
    <source>
        <dbReference type="Proteomes" id="UP001492380"/>
    </source>
</evidence>
<protein>
    <submittedName>
        <fullName evidence="3">Uncharacterized protein</fullName>
    </submittedName>
</protein>
<keyword evidence="2" id="KW-0812">Transmembrane</keyword>
<reference evidence="3 4" key="1">
    <citation type="submission" date="2024-04" db="EMBL/GenBank/DDBJ databases">
        <title>Phyllosticta paracitricarpa is synonymous to the EU quarantine fungus P. citricarpa based on phylogenomic analyses.</title>
        <authorList>
            <consortium name="Lawrence Berkeley National Laboratory"/>
            <person name="Van Ingen-Buijs V.A."/>
            <person name="Van Westerhoven A.C."/>
            <person name="Haridas S."/>
            <person name="Skiadas P."/>
            <person name="Martin F."/>
            <person name="Groenewald J.Z."/>
            <person name="Crous P.W."/>
            <person name="Seidl M.F."/>
        </authorList>
    </citation>
    <scope>NUCLEOTIDE SEQUENCE [LARGE SCALE GENOMIC DNA]</scope>
    <source>
        <strain evidence="3 4">CBS 123374</strain>
    </source>
</reference>
<dbReference type="Proteomes" id="UP001492380">
    <property type="component" value="Unassembled WGS sequence"/>
</dbReference>
<keyword evidence="2" id="KW-0472">Membrane</keyword>
<evidence type="ECO:0000256" key="1">
    <source>
        <dbReference type="SAM" id="MobiDB-lite"/>
    </source>
</evidence>
<comment type="caution">
    <text evidence="3">The sequence shown here is derived from an EMBL/GenBank/DDBJ whole genome shotgun (WGS) entry which is preliminary data.</text>
</comment>
<keyword evidence="2" id="KW-1133">Transmembrane helix</keyword>
<proteinExistence type="predicted"/>
<organism evidence="3 4">
    <name type="scientific">Phyllosticta capitalensis</name>
    <dbReference type="NCBI Taxonomy" id="121624"/>
    <lineage>
        <taxon>Eukaryota</taxon>
        <taxon>Fungi</taxon>
        <taxon>Dikarya</taxon>
        <taxon>Ascomycota</taxon>
        <taxon>Pezizomycotina</taxon>
        <taxon>Dothideomycetes</taxon>
        <taxon>Dothideomycetes incertae sedis</taxon>
        <taxon>Botryosphaeriales</taxon>
        <taxon>Phyllostictaceae</taxon>
        <taxon>Phyllosticta</taxon>
    </lineage>
</organism>
<dbReference type="EMBL" id="JBBWRZ010000010">
    <property type="protein sequence ID" value="KAK8227488.1"/>
    <property type="molecule type" value="Genomic_DNA"/>
</dbReference>
<evidence type="ECO:0000313" key="3">
    <source>
        <dbReference type="EMBL" id="KAK8227488.1"/>
    </source>
</evidence>
<feature type="region of interest" description="Disordered" evidence="1">
    <location>
        <begin position="37"/>
        <end position="56"/>
    </location>
</feature>
<feature type="transmembrane region" description="Helical" evidence="2">
    <location>
        <begin position="109"/>
        <end position="139"/>
    </location>
</feature>
<accession>A0ABR1YFI0</accession>
<evidence type="ECO:0000256" key="2">
    <source>
        <dbReference type="SAM" id="Phobius"/>
    </source>
</evidence>
<gene>
    <name evidence="3" type="ORF">HDK90DRAFT_469262</name>
</gene>
<name>A0ABR1YFI0_9PEZI</name>